<dbReference type="EMBL" id="LWDV01000006">
    <property type="protein sequence ID" value="OCL28148.1"/>
    <property type="molecule type" value="Genomic_DNA"/>
</dbReference>
<reference evidence="2" key="1">
    <citation type="submission" date="2016-07" db="EMBL/GenBank/DDBJ databases">
        <authorList>
            <person name="Florea S."/>
            <person name="Webb J.S."/>
            <person name="Jaromczyk J."/>
            <person name="Schardl C.L."/>
        </authorList>
    </citation>
    <scope>NUCLEOTIDE SEQUENCE [LARGE SCALE GENOMIC DNA]</scope>
    <source>
        <strain evidence="2">Z6</strain>
    </source>
</reference>
<name>A0A1C0ACQ3_9FIRM</name>
<comment type="caution">
    <text evidence="1">The sequence shown here is derived from an EMBL/GenBank/DDBJ whole genome shotgun (WGS) entry which is preliminary data.</text>
</comment>
<dbReference type="InterPro" id="IPR012452">
    <property type="entry name" value="DUF1657"/>
</dbReference>
<dbReference type="Proteomes" id="UP000093514">
    <property type="component" value="Unassembled WGS sequence"/>
</dbReference>
<protein>
    <recommendedName>
        <fullName evidence="3">DUF1657 domain-containing protein</fullName>
    </recommendedName>
</protein>
<proteinExistence type="predicted"/>
<organism evidence="1 2">
    <name type="scientific">Orenia metallireducens</name>
    <dbReference type="NCBI Taxonomy" id="1413210"/>
    <lineage>
        <taxon>Bacteria</taxon>
        <taxon>Bacillati</taxon>
        <taxon>Bacillota</taxon>
        <taxon>Clostridia</taxon>
        <taxon>Halanaerobiales</taxon>
        <taxon>Halobacteroidaceae</taxon>
        <taxon>Orenia</taxon>
    </lineage>
</organism>
<keyword evidence="2" id="KW-1185">Reference proteome</keyword>
<sequence>MEETITSAESVLANLKTFALETQNPEAKQMFKSLAKSQQGITDTLNSRLEFIKNEEPQFRGQ</sequence>
<gene>
    <name evidence="1" type="ORF">U472_02095</name>
</gene>
<evidence type="ECO:0008006" key="3">
    <source>
        <dbReference type="Google" id="ProtNLM"/>
    </source>
</evidence>
<dbReference type="Pfam" id="PF07870">
    <property type="entry name" value="DUF1657"/>
    <property type="match status" value="1"/>
</dbReference>
<accession>A0A1C0ACQ3</accession>
<evidence type="ECO:0000313" key="2">
    <source>
        <dbReference type="Proteomes" id="UP000093514"/>
    </source>
</evidence>
<evidence type="ECO:0000313" key="1">
    <source>
        <dbReference type="EMBL" id="OCL28148.1"/>
    </source>
</evidence>
<reference evidence="1 2" key="2">
    <citation type="submission" date="2016-08" db="EMBL/GenBank/DDBJ databases">
        <title>Orenia metallireducens sp. nov. strain Z6, a Novel Metal-reducing Firmicute from the Deep Subsurface.</title>
        <authorList>
            <person name="Maxim B.I."/>
            <person name="Kenneth K."/>
            <person name="Flynn T.M."/>
            <person name="Oloughlin E.J."/>
            <person name="Locke R.A."/>
            <person name="Weber J.R."/>
            <person name="Egan S.M."/>
            <person name="Mackie R.I."/>
            <person name="Cann I.K."/>
        </authorList>
    </citation>
    <scope>NUCLEOTIDE SEQUENCE [LARGE SCALE GENOMIC DNA]</scope>
    <source>
        <strain evidence="1 2">Z6</strain>
    </source>
</reference>
<dbReference type="AlphaFoldDB" id="A0A1C0ACQ3"/>